<evidence type="ECO:0000256" key="1">
    <source>
        <dbReference type="SAM" id="MobiDB-lite"/>
    </source>
</evidence>
<protein>
    <submittedName>
        <fullName evidence="2">Uncharacterized protein</fullName>
    </submittedName>
</protein>
<name>A0A8H6FS41_9LECA</name>
<dbReference type="EMBL" id="JACCJC010000035">
    <property type="protein sequence ID" value="KAF6233615.1"/>
    <property type="molecule type" value="Genomic_DNA"/>
</dbReference>
<feature type="region of interest" description="Disordered" evidence="1">
    <location>
        <begin position="308"/>
        <end position="331"/>
    </location>
</feature>
<feature type="region of interest" description="Disordered" evidence="1">
    <location>
        <begin position="345"/>
        <end position="404"/>
    </location>
</feature>
<evidence type="ECO:0000313" key="2">
    <source>
        <dbReference type="EMBL" id="KAF6233615.1"/>
    </source>
</evidence>
<dbReference type="OrthoDB" id="2997776at2759"/>
<comment type="caution">
    <text evidence="2">The sequence shown here is derived from an EMBL/GenBank/DDBJ whole genome shotgun (WGS) entry which is preliminary data.</text>
</comment>
<accession>A0A8H6FS41</accession>
<dbReference type="RefSeq" id="XP_037163032.1">
    <property type="nucleotide sequence ID" value="XM_037310072.1"/>
</dbReference>
<gene>
    <name evidence="2" type="ORF">HO173_008172</name>
</gene>
<dbReference type="AlphaFoldDB" id="A0A8H6FS41"/>
<feature type="compositionally biased region" description="Basic residues" evidence="1">
    <location>
        <begin position="373"/>
        <end position="382"/>
    </location>
</feature>
<evidence type="ECO:0000313" key="3">
    <source>
        <dbReference type="Proteomes" id="UP000578531"/>
    </source>
</evidence>
<keyword evidence="3" id="KW-1185">Reference proteome</keyword>
<dbReference type="GeneID" id="59289828"/>
<reference evidence="2 3" key="1">
    <citation type="journal article" date="2020" name="Genomics">
        <title>Complete, high-quality genomes from long-read metagenomic sequencing of two wolf lichen thalli reveals enigmatic genome architecture.</title>
        <authorList>
            <person name="McKenzie S.K."/>
            <person name="Walston R.F."/>
            <person name="Allen J.L."/>
        </authorList>
    </citation>
    <scope>NUCLEOTIDE SEQUENCE [LARGE SCALE GENOMIC DNA]</scope>
    <source>
        <strain evidence="2">WasteWater2</strain>
    </source>
</reference>
<dbReference type="Proteomes" id="UP000578531">
    <property type="component" value="Unassembled WGS sequence"/>
</dbReference>
<sequence length="404" mass="46352">MSMSSSAPSKPVWAKPSKRARSGEPRLFAELESMVLDTFQDLHDPEDLTWLWVGGRHVSKHFRCEIERMFRTVFLPETILRCDLGLHLLCWDVFTPDRSVGYAGCYGDMSSVREYTTKTPSFTLDRFSDDQARAFFKCGKVRKEMVFRRLHEKQLVGSPVFSIQVREVVNDTGLPNLHIDDEEEEISVDWKGMLDQLLGEEHVFNAILSRRLGWHLDPGEDTPNLLETHRKLARRSRFQRECRAKHRSNILEHYTHDEKPALRNLQKLRFAASGFGIDDDDDDDDNENDTTLFEYTKQEILDELPDGAIIYSGNSNPGPKPGSIPRGISTDEDYCSLMNQWRGLPPPSAADLFSPRPLPDLSQGRRPMDPPPRSKRQHHPSHEKRAREETAEMLPSKRGRSAAD</sequence>
<organism evidence="2 3">
    <name type="scientific">Letharia columbiana</name>
    <dbReference type="NCBI Taxonomy" id="112416"/>
    <lineage>
        <taxon>Eukaryota</taxon>
        <taxon>Fungi</taxon>
        <taxon>Dikarya</taxon>
        <taxon>Ascomycota</taxon>
        <taxon>Pezizomycotina</taxon>
        <taxon>Lecanoromycetes</taxon>
        <taxon>OSLEUM clade</taxon>
        <taxon>Lecanoromycetidae</taxon>
        <taxon>Lecanorales</taxon>
        <taxon>Lecanorineae</taxon>
        <taxon>Parmeliaceae</taxon>
        <taxon>Letharia</taxon>
    </lineage>
</organism>
<proteinExistence type="predicted"/>